<proteinExistence type="predicted"/>
<evidence type="ECO:0000313" key="3">
    <source>
        <dbReference type="EMBL" id="QSQ13778.1"/>
    </source>
</evidence>
<sequence>MWLRSLLCSLVLLLTLAPLRTAEACGPDFPHRLLADRVGSLSELPAGSFRKEAGRLVPLPADPFNAMEEAEEPPDARKGGEKETALYAAGAKAFKNGDFATARARFREVLALPAEERQRFSTFAAFMLGRNAGAGFEQDMKEGFELTRQLVRDGFDDPLGLAVASYGEQARRLLEQGDDAGAIQLYAEQAAHGSQNARSSLYLVAHALAGDKARLHTALKQEVVQRLMAVYVWTRSREWYWEDSSQLTRVLEALAQATESAPQVPGLSIADKLAAGAWRGGRFDLAERFASVEKTPLAAWVQAKLALRRGDTAAADKFLEEAAAGIDEHEDWMEETVGELQFRPYCRVAGERGVLALARGDFHSAPEQVLTSCSWPDLAYVAERVLTVDELQRFVTRHPTAEEHTCKRELEALWYDQDALETKTIPGRLRLVLARRLLREGRSTEALEYFKGTRWEEPARKYADALATTKQDVSNVRKAEAFHEAAKLARREGLGILGTEVAPDWGWVDGMYDVAVYDEDPERLSPGAEEARKPVGKTPLVGAQEQQRAASHAPPHANRYHYRLTASVLAQQGAELLPKHSQAYAMMLCQAARYAADDPKRFQELYRTYVKNGPANIEEPWSFGQECPPPAFERALSIKAPQSKRAPFRRRHLLMLVGGMLIPIAAGAAFYLRRKRPPSGP</sequence>
<dbReference type="Proteomes" id="UP000663090">
    <property type="component" value="Chromosome"/>
</dbReference>
<keyword evidence="1" id="KW-1133">Transmembrane helix</keyword>
<gene>
    <name evidence="3" type="ORF">JY572_36540</name>
</gene>
<protein>
    <recommendedName>
        <fullName evidence="5">Tetratricopeptide repeat protein</fullName>
    </recommendedName>
</protein>
<evidence type="ECO:0000256" key="2">
    <source>
        <dbReference type="SAM" id="SignalP"/>
    </source>
</evidence>
<dbReference type="RefSeq" id="WP_206715581.1">
    <property type="nucleotide sequence ID" value="NZ_CP071091.1"/>
</dbReference>
<feature type="chain" id="PRO_5046326986" description="Tetratricopeptide repeat protein" evidence="2">
    <location>
        <begin position="25"/>
        <end position="681"/>
    </location>
</feature>
<feature type="signal peptide" evidence="2">
    <location>
        <begin position="1"/>
        <end position="24"/>
    </location>
</feature>
<keyword evidence="1" id="KW-0472">Membrane</keyword>
<accession>A0ABX7NBT5</accession>
<evidence type="ECO:0000256" key="1">
    <source>
        <dbReference type="SAM" id="Phobius"/>
    </source>
</evidence>
<name>A0ABX7NBT5_9BACT</name>
<keyword evidence="1" id="KW-0812">Transmembrane</keyword>
<keyword evidence="4" id="KW-1185">Reference proteome</keyword>
<keyword evidence="2" id="KW-0732">Signal</keyword>
<reference evidence="3 4" key="1">
    <citation type="submission" date="2021-02" db="EMBL/GenBank/DDBJ databases">
        <title>De Novo genome assembly of isolated myxobacteria.</title>
        <authorList>
            <person name="Stevens D.C."/>
        </authorList>
    </citation>
    <scope>NUCLEOTIDE SEQUENCE [LARGE SCALE GENOMIC DNA]</scope>
    <source>
        <strain evidence="3 4">SCHIC003</strain>
    </source>
</reference>
<feature type="transmembrane region" description="Helical" evidence="1">
    <location>
        <begin position="653"/>
        <end position="672"/>
    </location>
</feature>
<evidence type="ECO:0000313" key="4">
    <source>
        <dbReference type="Proteomes" id="UP000663090"/>
    </source>
</evidence>
<evidence type="ECO:0008006" key="5">
    <source>
        <dbReference type="Google" id="ProtNLM"/>
    </source>
</evidence>
<dbReference type="EMBL" id="CP071091">
    <property type="protein sequence ID" value="QSQ13778.1"/>
    <property type="molecule type" value="Genomic_DNA"/>
</dbReference>
<organism evidence="3 4">
    <name type="scientific">Myxococcus landrumensis</name>
    <dbReference type="NCBI Taxonomy" id="2813577"/>
    <lineage>
        <taxon>Bacteria</taxon>
        <taxon>Pseudomonadati</taxon>
        <taxon>Myxococcota</taxon>
        <taxon>Myxococcia</taxon>
        <taxon>Myxococcales</taxon>
        <taxon>Cystobacterineae</taxon>
        <taxon>Myxococcaceae</taxon>
        <taxon>Myxococcus</taxon>
    </lineage>
</organism>